<feature type="compositionally biased region" description="Polar residues" evidence="1">
    <location>
        <begin position="127"/>
        <end position="136"/>
    </location>
</feature>
<comment type="caution">
    <text evidence="2">The sequence shown here is derived from an EMBL/GenBank/DDBJ whole genome shotgun (WGS) entry which is preliminary data.</text>
</comment>
<sequence length="626" mass="66655">MGSFVVKQVPPGFHCCESLDISTTRTASSLKECDSLTPVSLTAYAAKESVQLPQLLAKARGGGDEETQQTDRRSTEPSTGVVDTKGVDCHLSGVEQAEARGRGEGEDETCTREKGRHNTKGLHGASSRLNVTDGGTTRSNTVDLSIGNEAVTGVESLKSILEDSGNLMGINASNLASKTTEIINEFSLVSGRSVRRHSAEARPVSPSPRRWDSSHSFDRHGRLGSPSWPVLVPFSSLLKRKSESPLQTPRNGAGSELLSLSSRAKCEAGTLAKFPGHCTKANNGFVLVSPSERRISPEGGAIQLKPLRPKLSPFVGSSVAPIFPRHFCCSSTGDEASRGETPRSSVQISPLGSTPRSPCKENSPTVTPPKLLLPSPMPRMRGMEYFSSSTTTQLSGEGKMSERGSVSFDTTLEDLPLAGDREGSNMFSPQPRTRPRFVSFSTVALLSDSFTSVLPGGAGVYPGPLNQLSNTFLTPLAVDEAKGDGTAGDVQGETGSELETLDKRLPFTGSLSDRPVTSPGLVISPIFGSDRILAGSDKTSALPTSVAPALLELNALAESTTPRGQRGMESIRRAGVECYVDNNGLAAESCSHDKVSSSPQCHFLPVVERPQRDNLARRRQLRIRMP</sequence>
<dbReference type="OrthoDB" id="10593053at2759"/>
<accession>A0A3R7KHZ7</accession>
<reference evidence="2 3" key="1">
    <citation type="journal article" date="2018" name="BMC Genomics">
        <title>Genomic comparison of Trypanosoma conorhini and Trypanosoma rangeli to Trypanosoma cruzi strains of high and low virulence.</title>
        <authorList>
            <person name="Bradwell K.R."/>
            <person name="Koparde V.N."/>
            <person name="Matveyev A.V."/>
            <person name="Serrano M.G."/>
            <person name="Alves J.M."/>
            <person name="Parikh H."/>
            <person name="Huang B."/>
            <person name="Lee V."/>
            <person name="Espinosa-Alvarez O."/>
            <person name="Ortiz P.A."/>
            <person name="Costa-Martins A.G."/>
            <person name="Teixeira M.M."/>
            <person name="Buck G.A."/>
        </authorList>
    </citation>
    <scope>NUCLEOTIDE SEQUENCE [LARGE SCALE GENOMIC DNA]</scope>
    <source>
        <strain evidence="2 3">AM80</strain>
    </source>
</reference>
<dbReference type="GeneID" id="40327731"/>
<feature type="compositionally biased region" description="Basic and acidic residues" evidence="1">
    <location>
        <begin position="209"/>
        <end position="220"/>
    </location>
</feature>
<dbReference type="Proteomes" id="UP000283634">
    <property type="component" value="Unassembled WGS sequence"/>
</dbReference>
<protein>
    <submittedName>
        <fullName evidence="2">Uncharacterized protein</fullName>
    </submittedName>
</protein>
<evidence type="ECO:0000313" key="3">
    <source>
        <dbReference type="Proteomes" id="UP000283634"/>
    </source>
</evidence>
<gene>
    <name evidence="2" type="ORF">TraAM80_03798</name>
</gene>
<dbReference type="EMBL" id="MKGL01000099">
    <property type="protein sequence ID" value="RNF06853.1"/>
    <property type="molecule type" value="Genomic_DNA"/>
</dbReference>
<keyword evidence="3" id="KW-1185">Reference proteome</keyword>
<feature type="region of interest" description="Disordered" evidence="1">
    <location>
        <begin position="333"/>
        <end position="376"/>
    </location>
</feature>
<feature type="region of interest" description="Disordered" evidence="1">
    <location>
        <begin position="196"/>
        <end position="220"/>
    </location>
</feature>
<dbReference type="RefSeq" id="XP_029239486.1">
    <property type="nucleotide sequence ID" value="XM_029380750.1"/>
</dbReference>
<name>A0A3R7KHZ7_TRYRA</name>
<feature type="region of interest" description="Disordered" evidence="1">
    <location>
        <begin position="58"/>
        <end position="136"/>
    </location>
</feature>
<dbReference type="AlphaFoldDB" id="A0A3R7KHZ7"/>
<organism evidence="2 3">
    <name type="scientific">Trypanosoma rangeli</name>
    <dbReference type="NCBI Taxonomy" id="5698"/>
    <lineage>
        <taxon>Eukaryota</taxon>
        <taxon>Discoba</taxon>
        <taxon>Euglenozoa</taxon>
        <taxon>Kinetoplastea</taxon>
        <taxon>Metakinetoplastina</taxon>
        <taxon>Trypanosomatida</taxon>
        <taxon>Trypanosomatidae</taxon>
        <taxon>Trypanosoma</taxon>
        <taxon>Herpetosoma</taxon>
    </lineage>
</organism>
<evidence type="ECO:0000256" key="1">
    <source>
        <dbReference type="SAM" id="MobiDB-lite"/>
    </source>
</evidence>
<feature type="compositionally biased region" description="Basic and acidic residues" evidence="1">
    <location>
        <begin position="97"/>
        <end position="113"/>
    </location>
</feature>
<evidence type="ECO:0000313" key="2">
    <source>
        <dbReference type="EMBL" id="RNF06853.1"/>
    </source>
</evidence>
<feature type="compositionally biased region" description="Polar residues" evidence="1">
    <location>
        <begin position="342"/>
        <end position="365"/>
    </location>
</feature>
<proteinExistence type="predicted"/>